<proteinExistence type="predicted"/>
<keyword evidence="1" id="KW-1133">Transmembrane helix</keyword>
<reference evidence="2 3" key="1">
    <citation type="submission" date="2014-10" db="EMBL/GenBank/DDBJ databases">
        <title>Whole Genome sequence of Corynebacterium auriscanis strain CIP 106629.</title>
        <authorList>
            <person name="Hassan S.S."/>
            <person name="Jamal S.B."/>
            <person name="Tiwari S."/>
            <person name="Oliveira L.D.C."/>
            <person name="Souza F."/>
            <person name="Mariano D.C."/>
            <person name="Almeida S."/>
            <person name="Dorella F."/>
            <person name="Pereira F."/>
            <person name="Carvalho A."/>
            <person name="Leal C.A."/>
            <person name="Soares S.D.C."/>
            <person name="Figueiredo H.C."/>
            <person name="Silva A."/>
            <person name="Azevedo V.A."/>
        </authorList>
    </citation>
    <scope>NUCLEOTIDE SEQUENCE [LARGE SCALE GENOMIC DNA]</scope>
    <source>
        <strain evidence="2 3">CIP 106629</strain>
    </source>
</reference>
<keyword evidence="1" id="KW-0812">Transmembrane</keyword>
<dbReference type="EMBL" id="JRVJ01000005">
    <property type="protein sequence ID" value="KGM18762.1"/>
    <property type="molecule type" value="Genomic_DNA"/>
</dbReference>
<gene>
    <name evidence="2" type="ORF">MA47_05545</name>
</gene>
<dbReference type="GeneID" id="300553182"/>
<evidence type="ECO:0000313" key="2">
    <source>
        <dbReference type="EMBL" id="KGM18762.1"/>
    </source>
</evidence>
<feature type="transmembrane region" description="Helical" evidence="1">
    <location>
        <begin position="29"/>
        <end position="47"/>
    </location>
</feature>
<feature type="transmembrane region" description="Helical" evidence="1">
    <location>
        <begin position="7"/>
        <end position="23"/>
    </location>
</feature>
<sequence>MHLIGRLFCGGLVGVAIFFLLVGHSFVGVYTVAAAVALIAVVLAGRAPVAGEGFRLRSLWNILPVIAFAVAYYLTWF</sequence>
<comment type="caution">
    <text evidence="2">The sequence shown here is derived from an EMBL/GenBank/DDBJ whole genome shotgun (WGS) entry which is preliminary data.</text>
</comment>
<keyword evidence="1" id="KW-0472">Membrane</keyword>
<protein>
    <submittedName>
        <fullName evidence="2">Uncharacterized protein</fullName>
    </submittedName>
</protein>
<organism evidence="2 3">
    <name type="scientific">Corynebacterium auriscanis</name>
    <dbReference type="NCBI Taxonomy" id="99807"/>
    <lineage>
        <taxon>Bacteria</taxon>
        <taxon>Bacillati</taxon>
        <taxon>Actinomycetota</taxon>
        <taxon>Actinomycetes</taxon>
        <taxon>Mycobacteriales</taxon>
        <taxon>Corynebacteriaceae</taxon>
        <taxon>Corynebacterium</taxon>
    </lineage>
</organism>
<dbReference type="AlphaFoldDB" id="A0A0A2DLV6"/>
<name>A0A0A2DLV6_9CORY</name>
<evidence type="ECO:0000313" key="3">
    <source>
        <dbReference type="Proteomes" id="UP000030145"/>
    </source>
</evidence>
<keyword evidence="3" id="KW-1185">Reference proteome</keyword>
<feature type="transmembrane region" description="Helical" evidence="1">
    <location>
        <begin position="59"/>
        <end position="76"/>
    </location>
</feature>
<evidence type="ECO:0000256" key="1">
    <source>
        <dbReference type="SAM" id="Phobius"/>
    </source>
</evidence>
<dbReference type="Proteomes" id="UP000030145">
    <property type="component" value="Unassembled WGS sequence"/>
</dbReference>
<dbReference type="RefSeq" id="WP_035114128.1">
    <property type="nucleotide sequence ID" value="NZ_CP047046.1"/>
</dbReference>
<accession>A0A0A2DLV6</accession>